<evidence type="ECO:0000313" key="3">
    <source>
        <dbReference type="Proteomes" id="UP000193560"/>
    </source>
</evidence>
<organism evidence="2 3">
    <name type="scientific">Absidia repens</name>
    <dbReference type="NCBI Taxonomy" id="90262"/>
    <lineage>
        <taxon>Eukaryota</taxon>
        <taxon>Fungi</taxon>
        <taxon>Fungi incertae sedis</taxon>
        <taxon>Mucoromycota</taxon>
        <taxon>Mucoromycotina</taxon>
        <taxon>Mucoromycetes</taxon>
        <taxon>Mucorales</taxon>
        <taxon>Cunninghamellaceae</taxon>
        <taxon>Absidia</taxon>
    </lineage>
</organism>
<gene>
    <name evidence="2" type="ORF">BCR42DRAFT_467813</name>
</gene>
<keyword evidence="3" id="KW-1185">Reference proteome</keyword>
<proteinExistence type="predicted"/>
<dbReference type="Proteomes" id="UP000193560">
    <property type="component" value="Unassembled WGS sequence"/>
</dbReference>
<reference evidence="2 3" key="1">
    <citation type="submission" date="2016-07" db="EMBL/GenBank/DDBJ databases">
        <title>Pervasive Adenine N6-methylation of Active Genes in Fungi.</title>
        <authorList>
            <consortium name="DOE Joint Genome Institute"/>
            <person name="Mondo S.J."/>
            <person name="Dannebaum R.O."/>
            <person name="Kuo R.C."/>
            <person name="Labutti K."/>
            <person name="Haridas S."/>
            <person name="Kuo A."/>
            <person name="Salamov A."/>
            <person name="Ahrendt S.R."/>
            <person name="Lipzen A."/>
            <person name="Sullivan W."/>
            <person name="Andreopoulos W.B."/>
            <person name="Clum A."/>
            <person name="Lindquist E."/>
            <person name="Daum C."/>
            <person name="Ramamoorthy G.K."/>
            <person name="Gryganskyi A."/>
            <person name="Culley D."/>
            <person name="Magnuson J.K."/>
            <person name="James T.Y."/>
            <person name="O'Malley M.A."/>
            <person name="Stajich J.E."/>
            <person name="Spatafora J.W."/>
            <person name="Visel A."/>
            <person name="Grigoriev I.V."/>
        </authorList>
    </citation>
    <scope>NUCLEOTIDE SEQUENCE [LARGE SCALE GENOMIC DNA]</scope>
    <source>
        <strain evidence="2 3">NRRL 1336</strain>
    </source>
</reference>
<evidence type="ECO:0000313" key="2">
    <source>
        <dbReference type="EMBL" id="ORZ12689.1"/>
    </source>
</evidence>
<comment type="caution">
    <text evidence="2">The sequence shown here is derived from an EMBL/GenBank/DDBJ whole genome shotgun (WGS) entry which is preliminary data.</text>
</comment>
<dbReference type="AlphaFoldDB" id="A0A1X2IAA6"/>
<name>A0A1X2IAA6_9FUNG</name>
<dbReference type="EMBL" id="MCGE01000018">
    <property type="protein sequence ID" value="ORZ12689.1"/>
    <property type="molecule type" value="Genomic_DNA"/>
</dbReference>
<sequence>MKRFHRNNKAGEFSATSHLKWKLDQNYYIYAGRSTAVIFYSIKRMSKQQESSLPPSYEDLHSSNRATPPQENRIKRSFQLIGDRLHTGGCLLLQSRNVYCVFNTIGIALSDTGEKISRKLSSSTKHH</sequence>
<feature type="region of interest" description="Disordered" evidence="1">
    <location>
        <begin position="51"/>
        <end position="72"/>
    </location>
</feature>
<accession>A0A1X2IAA6</accession>
<evidence type="ECO:0000256" key="1">
    <source>
        <dbReference type="SAM" id="MobiDB-lite"/>
    </source>
</evidence>
<protein>
    <submittedName>
        <fullName evidence="2">Uncharacterized protein</fullName>
    </submittedName>
</protein>